<evidence type="ECO:0000313" key="1">
    <source>
        <dbReference type="EMBL" id="MCW3486709.1"/>
    </source>
</evidence>
<dbReference type="RefSeq" id="WP_264733524.1">
    <property type="nucleotide sequence ID" value="NZ_JAPDNR010000001.1"/>
</dbReference>
<comment type="caution">
    <text evidence="1">The sequence shown here is derived from an EMBL/GenBank/DDBJ whole genome shotgun (WGS) entry which is preliminary data.</text>
</comment>
<organism evidence="1 2">
    <name type="scientific">Chitinophaga nivalis</name>
    <dbReference type="NCBI Taxonomy" id="2991709"/>
    <lineage>
        <taxon>Bacteria</taxon>
        <taxon>Pseudomonadati</taxon>
        <taxon>Bacteroidota</taxon>
        <taxon>Chitinophagia</taxon>
        <taxon>Chitinophagales</taxon>
        <taxon>Chitinophagaceae</taxon>
        <taxon>Chitinophaga</taxon>
    </lineage>
</organism>
<reference evidence="1 2" key="1">
    <citation type="submission" date="2022-10" db="EMBL/GenBank/DDBJ databases">
        <title>Chitinophaga nivalis PC15 sp. nov., isolated from Pyeongchang county, South Korea.</title>
        <authorList>
            <person name="Trinh H.N."/>
        </authorList>
    </citation>
    <scope>NUCLEOTIDE SEQUENCE [LARGE SCALE GENOMIC DNA]</scope>
    <source>
        <strain evidence="1 2">PC14</strain>
    </source>
</reference>
<sequence length="143" mass="16218">MQKYLPVLLLALLLVAGWQQQWWKDTHAPLPGRSKPVVTRAPGTTEAVGVLNRRSRLEYTKHAICRMECREVTKTEVQEILTDGSVNMEKSNPEDQPCPTYALEGYSNEGQHLRVVFAPCDENNAKVITCIDLDKDWTCDDCK</sequence>
<accession>A0ABT3IRV6</accession>
<gene>
    <name evidence="1" type="ORF">OL497_22600</name>
</gene>
<keyword evidence="2" id="KW-1185">Reference proteome</keyword>
<dbReference type="InterPro" id="IPR025354">
    <property type="entry name" value="DUF4258"/>
</dbReference>
<name>A0ABT3IRV6_9BACT</name>
<evidence type="ECO:0000313" key="2">
    <source>
        <dbReference type="Proteomes" id="UP001207742"/>
    </source>
</evidence>
<protein>
    <submittedName>
        <fullName evidence="1">DUF4258 domain-containing protein</fullName>
    </submittedName>
</protein>
<dbReference type="EMBL" id="JAPDNS010000002">
    <property type="protein sequence ID" value="MCW3486709.1"/>
    <property type="molecule type" value="Genomic_DNA"/>
</dbReference>
<dbReference type="Pfam" id="PF14076">
    <property type="entry name" value="DUF4258"/>
    <property type="match status" value="1"/>
</dbReference>
<proteinExistence type="predicted"/>
<dbReference type="Proteomes" id="UP001207742">
    <property type="component" value="Unassembled WGS sequence"/>
</dbReference>